<feature type="non-terminal residue" evidence="5">
    <location>
        <position position="1"/>
    </location>
</feature>
<proteinExistence type="inferred from homology"/>
<evidence type="ECO:0000313" key="6">
    <source>
        <dbReference type="Proteomes" id="UP000626109"/>
    </source>
</evidence>
<feature type="domain" description="Nuclear speckle splicing regulatory protein 1 N-terminal" evidence="4">
    <location>
        <begin position="36"/>
        <end position="112"/>
    </location>
</feature>
<evidence type="ECO:0000313" key="5">
    <source>
        <dbReference type="EMBL" id="CAE8706614.1"/>
    </source>
</evidence>
<dbReference type="InterPro" id="IPR018612">
    <property type="entry name" value="NSRP1_N"/>
</dbReference>
<feature type="region of interest" description="Disordered" evidence="3">
    <location>
        <begin position="90"/>
        <end position="112"/>
    </location>
</feature>
<dbReference type="PANTHER" id="PTHR31938:SF4">
    <property type="entry name" value="NUCLEAR SPECKLE SPLICING REGULATORY PROTEIN 1"/>
    <property type="match status" value="1"/>
</dbReference>
<reference evidence="5" key="1">
    <citation type="submission" date="2021-02" db="EMBL/GenBank/DDBJ databases">
        <authorList>
            <person name="Dougan E. K."/>
            <person name="Rhodes N."/>
            <person name="Thang M."/>
            <person name="Chan C."/>
        </authorList>
    </citation>
    <scope>NUCLEOTIDE SEQUENCE</scope>
</reference>
<evidence type="ECO:0000256" key="2">
    <source>
        <dbReference type="ARBA" id="ARBA00023054"/>
    </source>
</evidence>
<feature type="region of interest" description="Disordered" evidence="3">
    <location>
        <begin position="127"/>
        <end position="211"/>
    </location>
</feature>
<evidence type="ECO:0000256" key="1">
    <source>
        <dbReference type="ARBA" id="ARBA00010126"/>
    </source>
</evidence>
<name>A0A813KS68_POLGL</name>
<feature type="compositionally biased region" description="Basic and acidic residues" evidence="3">
    <location>
        <begin position="138"/>
        <end position="161"/>
    </location>
</feature>
<dbReference type="Proteomes" id="UP000626109">
    <property type="component" value="Unassembled WGS sequence"/>
</dbReference>
<dbReference type="AlphaFoldDB" id="A0A813KS68"/>
<gene>
    <name evidence="5" type="ORF">PGLA2088_LOCUS34270</name>
</gene>
<dbReference type="Pfam" id="PF09745">
    <property type="entry name" value="NSRP1_N"/>
    <property type="match status" value="1"/>
</dbReference>
<keyword evidence="2" id="KW-0175">Coiled coil</keyword>
<dbReference type="InterPro" id="IPR042816">
    <property type="entry name" value="Nsrp1"/>
</dbReference>
<organism evidence="5 6">
    <name type="scientific">Polarella glacialis</name>
    <name type="common">Dinoflagellate</name>
    <dbReference type="NCBI Taxonomy" id="89957"/>
    <lineage>
        <taxon>Eukaryota</taxon>
        <taxon>Sar</taxon>
        <taxon>Alveolata</taxon>
        <taxon>Dinophyceae</taxon>
        <taxon>Suessiales</taxon>
        <taxon>Suessiaceae</taxon>
        <taxon>Polarella</taxon>
    </lineage>
</organism>
<evidence type="ECO:0000259" key="4">
    <source>
        <dbReference type="Pfam" id="PF09745"/>
    </source>
</evidence>
<dbReference type="GO" id="GO:0000381">
    <property type="term" value="P:regulation of alternative mRNA splicing, via spliceosome"/>
    <property type="evidence" value="ECO:0007669"/>
    <property type="project" value="InterPro"/>
</dbReference>
<protein>
    <recommendedName>
        <fullName evidence="4">Nuclear speckle splicing regulatory protein 1 N-terminal domain-containing protein</fullName>
    </recommendedName>
</protein>
<evidence type="ECO:0000256" key="3">
    <source>
        <dbReference type="SAM" id="MobiDB-lite"/>
    </source>
</evidence>
<sequence>EAGMEVGSSMIRTDTALQKKKVGLTVRDNCEVGTGTKRTAKYIEKVLVATDRRKVEQQVIEDRLLKKEKEARKDCEVFVTEGFKDELKKRKKFEDELEEQEERDKRMSAEKQENGLGFASMYRNLLNGGLASSRGGAKAKDVNPAREELAGDIKAEVKEEVKDEPEDEKMDEKMQEDVKQEVKEETEGDGPGHGVTDVQAETPAEKELKKEEVKVVREEKAMSAKERFLARKKGLAAAES</sequence>
<dbReference type="EMBL" id="CAJNNW010031250">
    <property type="protein sequence ID" value="CAE8706614.1"/>
    <property type="molecule type" value="Genomic_DNA"/>
</dbReference>
<feature type="compositionally biased region" description="Basic and acidic residues" evidence="3">
    <location>
        <begin position="170"/>
        <end position="185"/>
    </location>
</feature>
<dbReference type="PANTHER" id="PTHR31938">
    <property type="entry name" value="NUCLEAR SPECKLE SPLICING REGULATORY PROTEIN 1"/>
    <property type="match status" value="1"/>
</dbReference>
<comment type="caution">
    <text evidence="5">The sequence shown here is derived from an EMBL/GenBank/DDBJ whole genome shotgun (WGS) entry which is preliminary data.</text>
</comment>
<accession>A0A813KS68</accession>
<comment type="similarity">
    <text evidence="1">Belongs to the NSRP1 family.</text>
</comment>
<feature type="compositionally biased region" description="Basic and acidic residues" evidence="3">
    <location>
        <begin position="102"/>
        <end position="112"/>
    </location>
</feature>